<evidence type="ECO:0000313" key="2">
    <source>
        <dbReference type="EMBL" id="KYG27696.1"/>
    </source>
</evidence>
<dbReference type="PANTHER" id="PTHR36440:SF1">
    <property type="entry name" value="PUTATIVE (AFU_ORTHOLOGUE AFUA_8G07350)-RELATED"/>
    <property type="match status" value="1"/>
</dbReference>
<evidence type="ECO:0000313" key="3">
    <source>
        <dbReference type="Proteomes" id="UP000075806"/>
    </source>
</evidence>
<dbReference type="Pfam" id="PF07883">
    <property type="entry name" value="Cupin_2"/>
    <property type="match status" value="1"/>
</dbReference>
<feature type="domain" description="Cupin type-2" evidence="1">
    <location>
        <begin position="39"/>
        <end position="99"/>
    </location>
</feature>
<dbReference type="AlphaFoldDB" id="A0A162D1C5"/>
<dbReference type="SUPFAM" id="SSF51182">
    <property type="entry name" value="RmlC-like cupins"/>
    <property type="match status" value="1"/>
</dbReference>
<dbReference type="InterPro" id="IPR014710">
    <property type="entry name" value="RmlC-like_jellyroll"/>
</dbReference>
<gene>
    <name evidence="2" type="ORF">AZF04_10935</name>
</gene>
<dbReference type="InterPro" id="IPR053146">
    <property type="entry name" value="QDO-like"/>
</dbReference>
<accession>A0A162D1C5</accession>
<sequence length="173" mass="20085">MNELEKLIHPDGTTITLVDQSVEHHNEYLLIEHKITKLGAINGPHWHPELTEYFTVKEGKMRIKVDGEDFILIPGQHCKVSPRQIHQFWNESSQNLIFLHEVRPPGNHWNMFKLIHTLDMKNQVNSKGIPRNPLWLSLAWECIDGYLVGIPPVIQRIVFGNLARFARAIGYRI</sequence>
<protein>
    <recommendedName>
        <fullName evidence="1">Cupin type-2 domain-containing protein</fullName>
    </recommendedName>
</protein>
<dbReference type="RefSeq" id="WP_061949825.1">
    <property type="nucleotide sequence ID" value="NZ_LTAO01000036.1"/>
</dbReference>
<keyword evidence="3" id="KW-1185">Reference proteome</keyword>
<dbReference type="EMBL" id="LTAO01000036">
    <property type="protein sequence ID" value="KYG27696.1"/>
    <property type="molecule type" value="Genomic_DNA"/>
</dbReference>
<evidence type="ECO:0000259" key="1">
    <source>
        <dbReference type="Pfam" id="PF07883"/>
    </source>
</evidence>
<dbReference type="InterPro" id="IPR013096">
    <property type="entry name" value="Cupin_2"/>
</dbReference>
<organism evidence="2 3">
    <name type="scientific">Alkalihalobacillus trypoxylicola</name>
    <dbReference type="NCBI Taxonomy" id="519424"/>
    <lineage>
        <taxon>Bacteria</taxon>
        <taxon>Bacillati</taxon>
        <taxon>Bacillota</taxon>
        <taxon>Bacilli</taxon>
        <taxon>Bacillales</taxon>
        <taxon>Bacillaceae</taxon>
        <taxon>Alkalihalobacillus</taxon>
    </lineage>
</organism>
<dbReference type="OrthoDB" id="4227163at2"/>
<dbReference type="PANTHER" id="PTHR36440">
    <property type="entry name" value="PUTATIVE (AFU_ORTHOLOGUE AFUA_8G07350)-RELATED"/>
    <property type="match status" value="1"/>
</dbReference>
<dbReference type="InterPro" id="IPR011051">
    <property type="entry name" value="RmlC_Cupin_sf"/>
</dbReference>
<proteinExistence type="predicted"/>
<reference evidence="2" key="1">
    <citation type="submission" date="2016-02" db="EMBL/GenBank/DDBJ databases">
        <title>Genome sequence of Bacillus trypoxylicola KCTC 13244(T).</title>
        <authorList>
            <person name="Jeong H."/>
            <person name="Park S.-H."/>
            <person name="Choi S.-K."/>
        </authorList>
    </citation>
    <scope>NUCLEOTIDE SEQUENCE [LARGE SCALE GENOMIC DNA]</scope>
    <source>
        <strain evidence="2">KCTC 13244</strain>
    </source>
</reference>
<dbReference type="Proteomes" id="UP000075806">
    <property type="component" value="Unassembled WGS sequence"/>
</dbReference>
<name>A0A162D1C5_9BACI</name>
<comment type="caution">
    <text evidence="2">The sequence shown here is derived from an EMBL/GenBank/DDBJ whole genome shotgun (WGS) entry which is preliminary data.</text>
</comment>
<dbReference type="STRING" id="519424.AZF04_10935"/>
<dbReference type="Gene3D" id="2.60.120.10">
    <property type="entry name" value="Jelly Rolls"/>
    <property type="match status" value="1"/>
</dbReference>